<dbReference type="Pfam" id="PF00571">
    <property type="entry name" value="CBS"/>
    <property type="match status" value="2"/>
</dbReference>
<evidence type="ECO:0000256" key="2">
    <source>
        <dbReference type="PROSITE-ProRule" id="PRU00703"/>
    </source>
</evidence>
<dbReference type="InterPro" id="IPR046342">
    <property type="entry name" value="CBS_dom_sf"/>
</dbReference>
<protein>
    <submittedName>
        <fullName evidence="4">CBS domain-containing protein</fullName>
    </submittedName>
</protein>
<evidence type="ECO:0000256" key="1">
    <source>
        <dbReference type="ARBA" id="ARBA00023122"/>
    </source>
</evidence>
<accession>A0A6B0T9X0</accession>
<dbReference type="RefSeq" id="WP_159764186.1">
    <property type="nucleotide sequence ID" value="NZ_WUUT01000004.1"/>
</dbReference>
<gene>
    <name evidence="4" type="ORF">GRX03_10575</name>
</gene>
<evidence type="ECO:0000259" key="3">
    <source>
        <dbReference type="PROSITE" id="PS51371"/>
    </source>
</evidence>
<evidence type="ECO:0000313" key="5">
    <source>
        <dbReference type="Proteomes" id="UP000466535"/>
    </source>
</evidence>
<dbReference type="OrthoDB" id="43333at2157"/>
<feature type="domain" description="CBS" evidence="3">
    <location>
        <begin position="72"/>
        <end position="127"/>
    </location>
</feature>
<dbReference type="Proteomes" id="UP000466535">
    <property type="component" value="Unassembled WGS sequence"/>
</dbReference>
<keyword evidence="1 2" id="KW-0129">CBS domain</keyword>
<proteinExistence type="predicted"/>
<reference evidence="4 5" key="1">
    <citation type="submission" date="2019-12" db="EMBL/GenBank/DDBJ databases">
        <title>Isolation and characterization of three novel carbon monoxide-oxidizing members of Halobacteria from salione crusts and soils.</title>
        <authorList>
            <person name="Myers M.R."/>
            <person name="King G.M."/>
        </authorList>
    </citation>
    <scope>NUCLEOTIDE SEQUENCE [LARGE SCALE GENOMIC DNA]</scope>
    <source>
        <strain evidence="4 5">WSH3</strain>
    </source>
</reference>
<sequence>MIDVPVSSAMVEREPLIGPTETTASAAARLRDPEIPALFVVESQTLIGVVTESDIVATVAEGGENPPVEAYMSTPVQTADPTLPVGLAADRMRDAGISVLPIVDNGYEGFVTADHLAPYLPRHRLDIRWDGDPIRLSES</sequence>
<dbReference type="Gene3D" id="3.10.580.10">
    <property type="entry name" value="CBS-domain"/>
    <property type="match status" value="1"/>
</dbReference>
<dbReference type="InterPro" id="IPR051257">
    <property type="entry name" value="Diverse_CBS-Domain"/>
</dbReference>
<dbReference type="PANTHER" id="PTHR43080:SF2">
    <property type="entry name" value="CBS DOMAIN-CONTAINING PROTEIN"/>
    <property type="match status" value="1"/>
</dbReference>
<evidence type="ECO:0000313" key="4">
    <source>
        <dbReference type="EMBL" id="MXR52041.1"/>
    </source>
</evidence>
<dbReference type="PANTHER" id="PTHR43080">
    <property type="entry name" value="CBS DOMAIN-CONTAINING PROTEIN CBSX3, MITOCHONDRIAL"/>
    <property type="match status" value="1"/>
</dbReference>
<dbReference type="InterPro" id="IPR000644">
    <property type="entry name" value="CBS_dom"/>
</dbReference>
<name>A0A6B0T9X0_9EURY</name>
<comment type="caution">
    <text evidence="4">The sequence shown here is derived from an EMBL/GenBank/DDBJ whole genome shotgun (WGS) entry which is preliminary data.</text>
</comment>
<dbReference type="EMBL" id="WUUT01000004">
    <property type="protein sequence ID" value="MXR52041.1"/>
    <property type="molecule type" value="Genomic_DNA"/>
</dbReference>
<dbReference type="AlphaFoldDB" id="A0A6B0T9X0"/>
<dbReference type="SMART" id="SM00116">
    <property type="entry name" value="CBS"/>
    <property type="match status" value="2"/>
</dbReference>
<keyword evidence="5" id="KW-1185">Reference proteome</keyword>
<dbReference type="SUPFAM" id="SSF54631">
    <property type="entry name" value="CBS-domain pair"/>
    <property type="match status" value="1"/>
</dbReference>
<organism evidence="4 5">
    <name type="scientific">Halovenus carboxidivorans</name>
    <dbReference type="NCBI Taxonomy" id="2692199"/>
    <lineage>
        <taxon>Archaea</taxon>
        <taxon>Methanobacteriati</taxon>
        <taxon>Methanobacteriota</taxon>
        <taxon>Stenosarchaea group</taxon>
        <taxon>Halobacteria</taxon>
        <taxon>Halobacteriales</taxon>
        <taxon>Haloarculaceae</taxon>
        <taxon>Halovenus</taxon>
    </lineage>
</organism>
<feature type="domain" description="CBS" evidence="3">
    <location>
        <begin position="10"/>
        <end position="68"/>
    </location>
</feature>
<dbReference type="PROSITE" id="PS51371">
    <property type="entry name" value="CBS"/>
    <property type="match status" value="2"/>
</dbReference>